<reference evidence="3" key="1">
    <citation type="submission" date="2018-11" db="EMBL/GenBank/DDBJ databases">
        <authorList>
            <person name="Grassa J C."/>
        </authorList>
    </citation>
    <scope>NUCLEOTIDE SEQUENCE [LARGE SCALE GENOMIC DNA]</scope>
</reference>
<dbReference type="CDD" id="cd06222">
    <property type="entry name" value="RNase_H_like"/>
    <property type="match status" value="1"/>
</dbReference>
<dbReference type="SUPFAM" id="SSF53098">
    <property type="entry name" value="Ribonuclease H-like"/>
    <property type="match status" value="1"/>
</dbReference>
<dbReference type="OMA" id="PLNAYCI"/>
<dbReference type="InterPro" id="IPR044730">
    <property type="entry name" value="RNase_H-like_dom_plant"/>
</dbReference>
<dbReference type="GO" id="GO:0003676">
    <property type="term" value="F:nucleic acid binding"/>
    <property type="evidence" value="ECO:0007669"/>
    <property type="project" value="InterPro"/>
</dbReference>
<protein>
    <recommendedName>
        <fullName evidence="2">RNase H type-1 domain-containing protein</fullName>
    </recommendedName>
</protein>
<dbReference type="GO" id="GO:0004523">
    <property type="term" value="F:RNA-DNA hybrid ribonuclease activity"/>
    <property type="evidence" value="ECO:0007669"/>
    <property type="project" value="InterPro"/>
</dbReference>
<reference evidence="3" key="2">
    <citation type="submission" date="2021-03" db="UniProtKB">
        <authorList>
            <consortium name="EnsemblPlants"/>
        </authorList>
    </citation>
    <scope>IDENTIFICATION</scope>
</reference>
<dbReference type="Proteomes" id="UP000596661">
    <property type="component" value="Chromosome 4"/>
</dbReference>
<dbReference type="EMBL" id="UZAU01000389">
    <property type="status" value="NOT_ANNOTATED_CDS"/>
    <property type="molecule type" value="Genomic_DNA"/>
</dbReference>
<evidence type="ECO:0000313" key="3">
    <source>
        <dbReference type="EnsemblPlants" id="cds.evm.model.04.1439"/>
    </source>
</evidence>
<sequence length="197" mass="21521">MVLYFALSYLEEFQSPQQSKASTNSTSPSRSTNKSEPPWLNPPSGKLKLNTDAAVNKTTQITGCGVVLRNSNGDIVAASSKSIPGVFRPEIMEALALMNALKLLIDNQLTAHILETDSLLVVNGLHSSIASVYDFHCLLSDISHLVFNFPGVQISHVYRFANTAAHLLVKYAISVDSVCIWLEEIPPPLNAYCIMDD</sequence>
<dbReference type="InterPro" id="IPR052929">
    <property type="entry name" value="RNase_H-like_EbsB-rel"/>
</dbReference>
<dbReference type="Gramene" id="evm.model.04.1439">
    <property type="protein sequence ID" value="cds.evm.model.04.1439"/>
    <property type="gene ID" value="evm.TU.04.1439"/>
</dbReference>
<evidence type="ECO:0000259" key="2">
    <source>
        <dbReference type="Pfam" id="PF13456"/>
    </source>
</evidence>
<feature type="compositionally biased region" description="Low complexity" evidence="1">
    <location>
        <begin position="19"/>
        <end position="35"/>
    </location>
</feature>
<dbReference type="InterPro" id="IPR036397">
    <property type="entry name" value="RNaseH_sf"/>
</dbReference>
<feature type="region of interest" description="Disordered" evidence="1">
    <location>
        <begin position="16"/>
        <end position="45"/>
    </location>
</feature>
<dbReference type="OrthoDB" id="1906820at2759"/>
<dbReference type="InterPro" id="IPR002156">
    <property type="entry name" value="RNaseH_domain"/>
</dbReference>
<proteinExistence type="predicted"/>
<dbReference type="InterPro" id="IPR012337">
    <property type="entry name" value="RNaseH-like_sf"/>
</dbReference>
<keyword evidence="4" id="KW-1185">Reference proteome</keyword>
<evidence type="ECO:0000313" key="4">
    <source>
        <dbReference type="Proteomes" id="UP000596661"/>
    </source>
</evidence>
<accession>A0A803PD22</accession>
<feature type="domain" description="RNase H type-1" evidence="2">
    <location>
        <begin position="50"/>
        <end position="172"/>
    </location>
</feature>
<dbReference type="Gene3D" id="3.30.420.10">
    <property type="entry name" value="Ribonuclease H-like superfamily/Ribonuclease H"/>
    <property type="match status" value="1"/>
</dbReference>
<dbReference type="Pfam" id="PF13456">
    <property type="entry name" value="RVT_3"/>
    <property type="match status" value="1"/>
</dbReference>
<dbReference type="PANTHER" id="PTHR47074:SF48">
    <property type="entry name" value="POLYNUCLEOTIDYL TRANSFERASE, RIBONUCLEASE H-LIKE SUPERFAMILY PROTEIN"/>
    <property type="match status" value="1"/>
</dbReference>
<dbReference type="PANTHER" id="PTHR47074">
    <property type="entry name" value="BNAC02G40300D PROTEIN"/>
    <property type="match status" value="1"/>
</dbReference>
<name>A0A803PD22_CANSA</name>
<evidence type="ECO:0000256" key="1">
    <source>
        <dbReference type="SAM" id="MobiDB-lite"/>
    </source>
</evidence>
<dbReference type="AlphaFoldDB" id="A0A803PD22"/>
<dbReference type="EnsemblPlants" id="evm.model.04.1439">
    <property type="protein sequence ID" value="cds.evm.model.04.1439"/>
    <property type="gene ID" value="evm.TU.04.1439"/>
</dbReference>
<organism evidence="3 4">
    <name type="scientific">Cannabis sativa</name>
    <name type="common">Hemp</name>
    <name type="synonym">Marijuana</name>
    <dbReference type="NCBI Taxonomy" id="3483"/>
    <lineage>
        <taxon>Eukaryota</taxon>
        <taxon>Viridiplantae</taxon>
        <taxon>Streptophyta</taxon>
        <taxon>Embryophyta</taxon>
        <taxon>Tracheophyta</taxon>
        <taxon>Spermatophyta</taxon>
        <taxon>Magnoliopsida</taxon>
        <taxon>eudicotyledons</taxon>
        <taxon>Gunneridae</taxon>
        <taxon>Pentapetalae</taxon>
        <taxon>rosids</taxon>
        <taxon>fabids</taxon>
        <taxon>Rosales</taxon>
        <taxon>Cannabaceae</taxon>
        <taxon>Cannabis</taxon>
    </lineage>
</organism>